<gene>
    <name evidence="2" type="ORF">J4Q44_G00058430</name>
</gene>
<dbReference type="AlphaFoldDB" id="A0AAN8M606"/>
<proteinExistence type="predicted"/>
<reference evidence="2 3" key="1">
    <citation type="submission" date="2021-04" db="EMBL/GenBank/DDBJ databases">
        <authorList>
            <person name="De Guttry C."/>
            <person name="Zahm M."/>
            <person name="Klopp C."/>
            <person name="Cabau C."/>
            <person name="Louis A."/>
            <person name="Berthelot C."/>
            <person name="Parey E."/>
            <person name="Roest Crollius H."/>
            <person name="Montfort J."/>
            <person name="Robinson-Rechavi M."/>
            <person name="Bucao C."/>
            <person name="Bouchez O."/>
            <person name="Gislard M."/>
            <person name="Lluch J."/>
            <person name="Milhes M."/>
            <person name="Lampietro C."/>
            <person name="Lopez Roques C."/>
            <person name="Donnadieu C."/>
            <person name="Braasch I."/>
            <person name="Desvignes T."/>
            <person name="Postlethwait J."/>
            <person name="Bobe J."/>
            <person name="Wedekind C."/>
            <person name="Guiguen Y."/>
        </authorList>
    </citation>
    <scope>NUCLEOTIDE SEQUENCE [LARGE SCALE GENOMIC DNA]</scope>
    <source>
        <strain evidence="2">Cs_M1</strain>
        <tissue evidence="2">Blood</tissue>
    </source>
</reference>
<keyword evidence="3" id="KW-1185">Reference proteome</keyword>
<evidence type="ECO:0000256" key="1">
    <source>
        <dbReference type="SAM" id="MobiDB-lite"/>
    </source>
</evidence>
<organism evidence="2 3">
    <name type="scientific">Coregonus suidteri</name>
    <dbReference type="NCBI Taxonomy" id="861788"/>
    <lineage>
        <taxon>Eukaryota</taxon>
        <taxon>Metazoa</taxon>
        <taxon>Chordata</taxon>
        <taxon>Craniata</taxon>
        <taxon>Vertebrata</taxon>
        <taxon>Euteleostomi</taxon>
        <taxon>Actinopterygii</taxon>
        <taxon>Neopterygii</taxon>
        <taxon>Teleostei</taxon>
        <taxon>Protacanthopterygii</taxon>
        <taxon>Salmoniformes</taxon>
        <taxon>Salmonidae</taxon>
        <taxon>Coregoninae</taxon>
        <taxon>Coregonus</taxon>
    </lineage>
</organism>
<protein>
    <submittedName>
        <fullName evidence="2">Uncharacterized protein</fullName>
    </submittedName>
</protein>
<dbReference type="EMBL" id="JAGTTL010000004">
    <property type="protein sequence ID" value="KAK6323504.1"/>
    <property type="molecule type" value="Genomic_DNA"/>
</dbReference>
<feature type="compositionally biased region" description="Basic and acidic residues" evidence="1">
    <location>
        <begin position="1"/>
        <end position="11"/>
    </location>
</feature>
<evidence type="ECO:0000313" key="3">
    <source>
        <dbReference type="Proteomes" id="UP001356427"/>
    </source>
</evidence>
<evidence type="ECO:0000313" key="2">
    <source>
        <dbReference type="EMBL" id="KAK6323504.1"/>
    </source>
</evidence>
<sequence>MSGGSELDHPRSHLQGLRRNTQSLPLKGAAPRVRTCGTERDPLANCTSRRPTAPAAIQPAASDPPATWSVANQ</sequence>
<dbReference type="Proteomes" id="UP001356427">
    <property type="component" value="Unassembled WGS sequence"/>
</dbReference>
<feature type="region of interest" description="Disordered" evidence="1">
    <location>
        <begin position="1"/>
        <end position="73"/>
    </location>
</feature>
<comment type="caution">
    <text evidence="2">The sequence shown here is derived from an EMBL/GenBank/DDBJ whole genome shotgun (WGS) entry which is preliminary data.</text>
</comment>
<name>A0AAN8M606_9TELE</name>
<accession>A0AAN8M606</accession>